<keyword evidence="2" id="KW-0121">Carboxypeptidase</keyword>
<dbReference type="AlphaFoldDB" id="A0A4U2ZUM5"/>
<reference evidence="2 3" key="1">
    <citation type="journal article" date="2019" name="Environ. Microbiol.">
        <title>An active ?-lactamase is a part of an orchestrated cell wall stress resistance network of Bacillus subtilis and related rhizosphere species.</title>
        <authorList>
            <person name="Bucher T."/>
            <person name="Keren-Paz A."/>
            <person name="Hausser J."/>
            <person name="Olender T."/>
            <person name="Cytryn E."/>
            <person name="Kolodkin-Gal I."/>
        </authorList>
    </citation>
    <scope>NUCLEOTIDE SEQUENCE [LARGE SCALE GENOMIC DNA]</scope>
    <source>
        <strain evidence="2 3">I5</strain>
    </source>
</reference>
<keyword evidence="2" id="KW-0378">Hydrolase</keyword>
<dbReference type="Pfam" id="PF02016">
    <property type="entry name" value="Peptidase_S66"/>
    <property type="match status" value="1"/>
</dbReference>
<name>A0A4U2ZUM5_9BACI</name>
<feature type="non-terminal residue" evidence="2">
    <location>
        <position position="72"/>
    </location>
</feature>
<dbReference type="EMBL" id="SZON01003884">
    <property type="protein sequence ID" value="TKI77681.1"/>
    <property type="molecule type" value="Genomic_DNA"/>
</dbReference>
<dbReference type="Proteomes" id="UP000305222">
    <property type="component" value="Unassembled WGS sequence"/>
</dbReference>
<evidence type="ECO:0000259" key="1">
    <source>
        <dbReference type="Pfam" id="PF02016"/>
    </source>
</evidence>
<dbReference type="Gene3D" id="3.40.50.10740">
    <property type="entry name" value="Class I glutamine amidotransferase-like"/>
    <property type="match status" value="1"/>
</dbReference>
<evidence type="ECO:0000313" key="3">
    <source>
        <dbReference type="Proteomes" id="UP000305222"/>
    </source>
</evidence>
<organism evidence="2 3">
    <name type="scientific">Bacillus wiedmannii</name>
    <dbReference type="NCBI Taxonomy" id="1890302"/>
    <lineage>
        <taxon>Bacteria</taxon>
        <taxon>Bacillati</taxon>
        <taxon>Bacillota</taxon>
        <taxon>Bacilli</taxon>
        <taxon>Bacillales</taxon>
        <taxon>Bacillaceae</taxon>
        <taxon>Bacillus</taxon>
        <taxon>Bacillus cereus group</taxon>
    </lineage>
</organism>
<dbReference type="InterPro" id="IPR040449">
    <property type="entry name" value="Peptidase_S66_N"/>
</dbReference>
<dbReference type="GO" id="GO:0004180">
    <property type="term" value="F:carboxypeptidase activity"/>
    <property type="evidence" value="ECO:0007669"/>
    <property type="project" value="UniProtKB-KW"/>
</dbReference>
<dbReference type="SUPFAM" id="SSF52317">
    <property type="entry name" value="Class I glutamine amidotransferase-like"/>
    <property type="match status" value="1"/>
</dbReference>
<accession>A0A4U2ZUM5</accession>
<sequence>MLLPKSLKYGDTIGIYSPSSPATYTSPKRFERAKSYLQQKGFHILEGSLTGRYDYYRSGSIQERAEELNTLI</sequence>
<dbReference type="InterPro" id="IPR027478">
    <property type="entry name" value="LdcA_N"/>
</dbReference>
<dbReference type="InterPro" id="IPR029062">
    <property type="entry name" value="Class_I_gatase-like"/>
</dbReference>
<proteinExistence type="predicted"/>
<dbReference type="InterPro" id="IPR003507">
    <property type="entry name" value="S66_fam"/>
</dbReference>
<dbReference type="PANTHER" id="PTHR30237">
    <property type="entry name" value="MURAMOYLTETRAPEPTIDE CARBOXYPEPTIDASE"/>
    <property type="match status" value="1"/>
</dbReference>
<evidence type="ECO:0000313" key="2">
    <source>
        <dbReference type="EMBL" id="TKI77681.1"/>
    </source>
</evidence>
<gene>
    <name evidence="2" type="ORF">FC699_37305</name>
</gene>
<dbReference type="PANTHER" id="PTHR30237:SF5">
    <property type="entry name" value="CARBOXYPEPTIDASE VC_A0337-RELATED"/>
    <property type="match status" value="1"/>
</dbReference>
<protein>
    <submittedName>
        <fullName evidence="2">LD-carboxypeptidase</fullName>
    </submittedName>
</protein>
<comment type="caution">
    <text evidence="2">The sequence shown here is derived from an EMBL/GenBank/DDBJ whole genome shotgun (WGS) entry which is preliminary data.</text>
</comment>
<keyword evidence="2" id="KW-0645">Protease</keyword>
<feature type="domain" description="LD-carboxypeptidase N-terminal" evidence="1">
    <location>
        <begin position="13"/>
        <end position="71"/>
    </location>
</feature>